<evidence type="ECO:0000256" key="1">
    <source>
        <dbReference type="SAM" id="MobiDB-lite"/>
    </source>
</evidence>
<proteinExistence type="predicted"/>
<dbReference type="PATRIC" id="fig|1230454.4.peg.633"/>
<dbReference type="Pfam" id="PF06381">
    <property type="entry name" value="Phage_portal_3"/>
    <property type="match status" value="1"/>
</dbReference>
<sequence>MITMTDTDDTDESIDAGAGDVDRTTEATGDAQAEAQAREDELLAAAQVDMAMRQVLQDQLGASIDAEGINDYYDIFDWDPNPTATHYYAMALRNPYAFAVTFLPPMTTWRDPPRIVDDVENEDSQTDFEEDVETHVREHDLWSYATRADMLAGIGTFGILVLEFDDVDQNAVGDGEKSQGFGSEVGNPQQLQGLRPYSRESIDNVRLGGPGSGRWGQPIEYQIDLGDENDEEFGIEQGGPDTMWVHHSRVIHIHSDQLLDDELRGIPRQQPVYNNLVDIEKTLGSAGTLAYRASAWGININISKDYKLDEDAGDKLQEHLARWQSGLENVLRTHGADDVQSLGGEDINPQPVIDPNVEAISAQTGIPQSVLKGNETGERSTTQDLKEWYGKIGERRQEFVTPTIVRALIDRLVEYGIVSAPSNGPGAYSVEWTPLHELSEKDQADIQHTRAQALNEWTGGMPEAMLTRQQQADYIEDGILPSEFDEVPDDVEALEEASAAADGVRDVEEMTAEYGAGEEAVADGGEVDDE</sequence>
<dbReference type="EMBL" id="AOJI01000015">
    <property type="protein sequence ID" value="EMA69310.1"/>
    <property type="molecule type" value="Genomic_DNA"/>
</dbReference>
<comment type="caution">
    <text evidence="3">The sequence shown here is derived from an EMBL/GenBank/DDBJ whole genome shotgun (WGS) entry which is preliminary data.</text>
</comment>
<dbReference type="InterPro" id="IPR024459">
    <property type="entry name" value="Acb1-like_N"/>
</dbReference>
<feature type="region of interest" description="Disordered" evidence="1">
    <location>
        <begin position="1"/>
        <end position="36"/>
    </location>
</feature>
<reference evidence="3 4" key="1">
    <citation type="journal article" date="2014" name="PLoS Genet.">
        <title>Phylogenetically driven sequencing of extremely halophilic archaea reveals strategies for static and dynamic osmo-response.</title>
        <authorList>
            <person name="Becker E.A."/>
            <person name="Seitzer P.M."/>
            <person name="Tritt A."/>
            <person name="Larsen D."/>
            <person name="Krusor M."/>
            <person name="Yao A.I."/>
            <person name="Wu D."/>
            <person name="Madern D."/>
            <person name="Eisen J.A."/>
            <person name="Darling A.E."/>
            <person name="Facciotti M.T."/>
        </authorList>
    </citation>
    <scope>NUCLEOTIDE SEQUENCE [LARGE SCALE GENOMIC DNA]</scope>
    <source>
        <strain evidence="3 4">JCM 13560</strain>
    </source>
</reference>
<gene>
    <name evidence="3" type="ORF">C461_03078</name>
</gene>
<dbReference type="AlphaFoldDB" id="M0PKM6"/>
<evidence type="ECO:0000313" key="4">
    <source>
        <dbReference type="Proteomes" id="UP000011575"/>
    </source>
</evidence>
<dbReference type="STRING" id="1230454.C461_03078"/>
<name>M0PKM6_9EURY</name>
<dbReference type="Proteomes" id="UP000011575">
    <property type="component" value="Unassembled WGS sequence"/>
</dbReference>
<accession>M0PKM6</accession>
<feature type="region of interest" description="Disordered" evidence="1">
    <location>
        <begin position="173"/>
        <end position="197"/>
    </location>
</feature>
<feature type="domain" description="Anti-CBASS protein Acb1-like N-terminal" evidence="2">
    <location>
        <begin position="108"/>
        <end position="455"/>
    </location>
</feature>
<evidence type="ECO:0000313" key="3">
    <source>
        <dbReference type="EMBL" id="EMA69310.1"/>
    </source>
</evidence>
<organism evidence="3 4">
    <name type="scientific">Halorubrum aidingense JCM 13560</name>
    <dbReference type="NCBI Taxonomy" id="1230454"/>
    <lineage>
        <taxon>Archaea</taxon>
        <taxon>Methanobacteriati</taxon>
        <taxon>Methanobacteriota</taxon>
        <taxon>Stenosarchaea group</taxon>
        <taxon>Halobacteria</taxon>
        <taxon>Halobacteriales</taxon>
        <taxon>Haloferacaceae</taxon>
        <taxon>Halorubrum</taxon>
    </lineage>
</organism>
<evidence type="ECO:0000259" key="2">
    <source>
        <dbReference type="Pfam" id="PF06381"/>
    </source>
</evidence>
<keyword evidence="4" id="KW-1185">Reference proteome</keyword>
<feature type="compositionally biased region" description="Acidic residues" evidence="1">
    <location>
        <begin position="1"/>
        <end position="14"/>
    </location>
</feature>
<protein>
    <recommendedName>
        <fullName evidence="2">Anti-CBASS protein Acb1-like N-terminal domain-containing protein</fullName>
    </recommendedName>
</protein>